<dbReference type="GO" id="GO:0004072">
    <property type="term" value="F:aspartate kinase activity"/>
    <property type="evidence" value="ECO:0007669"/>
    <property type="project" value="UniProtKB-EC"/>
</dbReference>
<keyword evidence="9" id="KW-0028">Amino-acid biosynthesis</keyword>
<feature type="domain" description="Aspartate/glutamate/uridylate kinase" evidence="10">
    <location>
        <begin position="1"/>
        <end position="279"/>
    </location>
</feature>
<evidence type="ECO:0000256" key="1">
    <source>
        <dbReference type="ARBA" id="ARBA00004766"/>
    </source>
</evidence>
<organism evidence="11 12">
    <name type="scientific">Daejeonella rubra</name>
    <dbReference type="NCBI Taxonomy" id="990371"/>
    <lineage>
        <taxon>Bacteria</taxon>
        <taxon>Pseudomonadati</taxon>
        <taxon>Bacteroidota</taxon>
        <taxon>Sphingobacteriia</taxon>
        <taxon>Sphingobacteriales</taxon>
        <taxon>Sphingobacteriaceae</taxon>
        <taxon>Daejeonella</taxon>
    </lineage>
</organism>
<comment type="pathway">
    <text evidence="9">Amino-acid biosynthesis; L-threonine biosynthesis; L-threonine from L-aspartate: step 1/5.</text>
</comment>
<accession>A0A1G9UFB6</accession>
<dbReference type="Gene3D" id="1.20.120.1320">
    <property type="entry name" value="Aspartokinase, catalytic domain"/>
    <property type="match status" value="1"/>
</dbReference>
<evidence type="ECO:0000259" key="10">
    <source>
        <dbReference type="Pfam" id="PF00696"/>
    </source>
</evidence>
<dbReference type="GO" id="GO:0009088">
    <property type="term" value="P:threonine biosynthetic process"/>
    <property type="evidence" value="ECO:0007669"/>
    <property type="project" value="UniProtKB-UniPathway"/>
</dbReference>
<dbReference type="GO" id="GO:0009089">
    <property type="term" value="P:lysine biosynthetic process via diaminopimelate"/>
    <property type="evidence" value="ECO:0007669"/>
    <property type="project" value="UniProtKB-UniPathway"/>
</dbReference>
<reference evidence="12" key="1">
    <citation type="submission" date="2016-10" db="EMBL/GenBank/DDBJ databases">
        <authorList>
            <person name="Varghese N."/>
            <person name="Submissions S."/>
        </authorList>
    </citation>
    <scope>NUCLEOTIDE SEQUENCE [LARGE SCALE GENOMIC DNA]</scope>
    <source>
        <strain evidence="12">DSM 24536</strain>
    </source>
</reference>
<keyword evidence="5 8" id="KW-0418">Kinase</keyword>
<evidence type="ECO:0000256" key="7">
    <source>
        <dbReference type="ARBA" id="ARBA00047872"/>
    </source>
</evidence>
<comment type="similarity">
    <text evidence="2 8">Belongs to the aspartokinase family.</text>
</comment>
<dbReference type="InterPro" id="IPR045865">
    <property type="entry name" value="ACT-like_dom_sf"/>
</dbReference>
<evidence type="ECO:0000256" key="3">
    <source>
        <dbReference type="ARBA" id="ARBA00022679"/>
    </source>
</evidence>
<dbReference type="InterPro" id="IPR042199">
    <property type="entry name" value="AsparK_Bifunc_asparK/hSer_DH"/>
</dbReference>
<dbReference type="InterPro" id="IPR001048">
    <property type="entry name" value="Asp/Glu/Uridylate_kinase"/>
</dbReference>
<comment type="pathway">
    <text evidence="9">Amino-acid biosynthesis; L-methionine biosynthesis via de novo pathway; L-homoserine from L-aspartate: step 1/3.</text>
</comment>
<dbReference type="Proteomes" id="UP000199226">
    <property type="component" value="Unassembled WGS sequence"/>
</dbReference>
<dbReference type="UniPathway" id="UPA00051">
    <property type="reaction ID" value="UER00462"/>
</dbReference>
<dbReference type="InterPro" id="IPR036393">
    <property type="entry name" value="AceGlu_kinase-like_sf"/>
</dbReference>
<dbReference type="NCBIfam" id="TIGR00657">
    <property type="entry name" value="asp_kinases"/>
    <property type="match status" value="1"/>
</dbReference>
<gene>
    <name evidence="11" type="ORF">SAMN05421813_11651</name>
</gene>
<dbReference type="PANTHER" id="PTHR21499">
    <property type="entry name" value="ASPARTATE KINASE"/>
    <property type="match status" value="1"/>
</dbReference>
<evidence type="ECO:0000256" key="8">
    <source>
        <dbReference type="RuleBase" id="RU003448"/>
    </source>
</evidence>
<comment type="pathway">
    <text evidence="1 9">Amino-acid biosynthesis; L-lysine biosynthesis via DAP pathway; (S)-tetrahydrodipicolinate from L-aspartate: step 1/4.</text>
</comment>
<dbReference type="GO" id="GO:0009090">
    <property type="term" value="P:homoserine biosynthetic process"/>
    <property type="evidence" value="ECO:0007669"/>
    <property type="project" value="TreeGrafter"/>
</dbReference>
<dbReference type="GO" id="GO:0005829">
    <property type="term" value="C:cytosol"/>
    <property type="evidence" value="ECO:0007669"/>
    <property type="project" value="TreeGrafter"/>
</dbReference>
<evidence type="ECO:0000256" key="5">
    <source>
        <dbReference type="ARBA" id="ARBA00022777"/>
    </source>
</evidence>
<dbReference type="Pfam" id="PF00696">
    <property type="entry name" value="AA_kinase"/>
    <property type="match status" value="1"/>
</dbReference>
<keyword evidence="4" id="KW-0547">Nucleotide-binding</keyword>
<dbReference type="UniPathway" id="UPA00034">
    <property type="reaction ID" value="UER00015"/>
</dbReference>
<keyword evidence="6" id="KW-0067">ATP-binding</keyword>
<sequence>MIKVFKFGGFAVSDAGSVKNLVKIVSEYSDDQILIIVSAMGKTTDALEKLCNSYVEGKEDAQDILKTIKQFHENIMVELFGTKSHPVFDEIANTFVEIEWMLEDEPHPDYDFNYDQIVSVGEFLSSRIVAAYLNENNIDTKWMDARDFIHTDNTYREGIIDMDKTRSSMPVLNSALQKQTVVTQGFIGGTSENFSTTLGREGSDYSAAIFASLLNAESLTVWKDVPGIMNADPRLFASAQKYEELPYSEALEMAYYGATVIHPKTIKPLQNAGVPLFVRPFLLPDEKGTRIDSTAKLNTDISAIIVKQNQMLLSISSKDFSFIDEHILIYLLQCISEAHIKLNMMQRSALSLSFCFNQDEAKFRKLYDILKDKFKCKYNEGLDLITVRHFKREELETITAGRTIIMEQFSRNTAQIILQ</sequence>
<evidence type="ECO:0000256" key="4">
    <source>
        <dbReference type="ARBA" id="ARBA00022741"/>
    </source>
</evidence>
<evidence type="ECO:0000256" key="6">
    <source>
        <dbReference type="ARBA" id="ARBA00022840"/>
    </source>
</evidence>
<dbReference type="SUPFAM" id="SSF55021">
    <property type="entry name" value="ACT-like"/>
    <property type="match status" value="1"/>
</dbReference>
<dbReference type="PANTHER" id="PTHR21499:SF59">
    <property type="entry name" value="ASPARTOKINASE"/>
    <property type="match status" value="1"/>
</dbReference>
<keyword evidence="12" id="KW-1185">Reference proteome</keyword>
<dbReference type="SUPFAM" id="SSF53633">
    <property type="entry name" value="Carbamate kinase-like"/>
    <property type="match status" value="1"/>
</dbReference>
<dbReference type="RefSeq" id="WP_245704498.1">
    <property type="nucleotide sequence ID" value="NZ_FNHH01000016.1"/>
</dbReference>
<evidence type="ECO:0000313" key="11">
    <source>
        <dbReference type="EMBL" id="SDM58612.1"/>
    </source>
</evidence>
<dbReference type="GO" id="GO:0005524">
    <property type="term" value="F:ATP binding"/>
    <property type="evidence" value="ECO:0007669"/>
    <property type="project" value="UniProtKB-KW"/>
</dbReference>
<dbReference type="InterPro" id="IPR001341">
    <property type="entry name" value="Asp_kinase"/>
</dbReference>
<dbReference type="EMBL" id="FNHH01000016">
    <property type="protein sequence ID" value="SDM58612.1"/>
    <property type="molecule type" value="Genomic_DNA"/>
</dbReference>
<dbReference type="UniPathway" id="UPA00050">
    <property type="reaction ID" value="UER00461"/>
</dbReference>
<keyword evidence="3 8" id="KW-0808">Transferase</keyword>
<evidence type="ECO:0000256" key="2">
    <source>
        <dbReference type="ARBA" id="ARBA00010122"/>
    </source>
</evidence>
<name>A0A1G9UFB6_9SPHI</name>
<dbReference type="STRING" id="990371.SAMN05421813_11651"/>
<dbReference type="EC" id="2.7.2.4" evidence="8"/>
<evidence type="ECO:0000313" key="12">
    <source>
        <dbReference type="Proteomes" id="UP000199226"/>
    </source>
</evidence>
<evidence type="ECO:0000256" key="9">
    <source>
        <dbReference type="RuleBase" id="RU004249"/>
    </source>
</evidence>
<comment type="catalytic activity">
    <reaction evidence="7 8">
        <text>L-aspartate + ATP = 4-phospho-L-aspartate + ADP</text>
        <dbReference type="Rhea" id="RHEA:23776"/>
        <dbReference type="ChEBI" id="CHEBI:29991"/>
        <dbReference type="ChEBI" id="CHEBI:30616"/>
        <dbReference type="ChEBI" id="CHEBI:57535"/>
        <dbReference type="ChEBI" id="CHEBI:456216"/>
        <dbReference type="EC" id="2.7.2.4"/>
    </reaction>
</comment>
<dbReference type="Gene3D" id="3.40.1160.10">
    <property type="entry name" value="Acetylglutamate kinase-like"/>
    <property type="match status" value="1"/>
</dbReference>
<dbReference type="AlphaFoldDB" id="A0A1G9UFB6"/>
<protein>
    <recommendedName>
        <fullName evidence="8">Aspartokinase</fullName>
        <ecNumber evidence="8">2.7.2.4</ecNumber>
    </recommendedName>
</protein>
<proteinExistence type="inferred from homology"/>